<keyword evidence="1" id="KW-0812">Transmembrane</keyword>
<evidence type="ECO:0000313" key="2">
    <source>
        <dbReference type="EMBL" id="RHN78860.1"/>
    </source>
</evidence>
<dbReference type="EMBL" id="PSQE01000001">
    <property type="protein sequence ID" value="RHN78860.1"/>
    <property type="molecule type" value="Genomic_DNA"/>
</dbReference>
<protein>
    <recommendedName>
        <fullName evidence="3">Transmembrane protein</fullName>
    </recommendedName>
</protein>
<proteinExistence type="predicted"/>
<name>A0A396JKQ4_MEDTR</name>
<evidence type="ECO:0008006" key="3">
    <source>
        <dbReference type="Google" id="ProtNLM"/>
    </source>
</evidence>
<feature type="transmembrane region" description="Helical" evidence="1">
    <location>
        <begin position="39"/>
        <end position="64"/>
    </location>
</feature>
<comment type="caution">
    <text evidence="2">The sequence shown here is derived from an EMBL/GenBank/DDBJ whole genome shotgun (WGS) entry which is preliminary data.</text>
</comment>
<keyword evidence="1" id="KW-0472">Membrane</keyword>
<keyword evidence="1" id="KW-1133">Transmembrane helix</keyword>
<dbReference type="Proteomes" id="UP000265566">
    <property type="component" value="Chromosome 1"/>
</dbReference>
<dbReference type="Gramene" id="rna2521">
    <property type="protein sequence ID" value="RHN78860.1"/>
    <property type="gene ID" value="gene2521"/>
</dbReference>
<reference evidence="2" key="1">
    <citation type="journal article" date="2018" name="Nat. Plants">
        <title>Whole-genome landscape of Medicago truncatula symbiotic genes.</title>
        <authorList>
            <person name="Pecrix Y."/>
            <person name="Gamas P."/>
            <person name="Carrere S."/>
        </authorList>
    </citation>
    <scope>NUCLEOTIDE SEQUENCE</scope>
    <source>
        <tissue evidence="2">Leaves</tissue>
    </source>
</reference>
<accession>A0A396JKQ4</accession>
<dbReference type="AlphaFoldDB" id="A0A396JKQ4"/>
<gene>
    <name evidence="2" type="ORF">MtrunA17_Chr1g0170541</name>
</gene>
<evidence type="ECO:0000256" key="1">
    <source>
        <dbReference type="SAM" id="Phobius"/>
    </source>
</evidence>
<sequence length="100" mass="10668">MSGDKGDKGGTLKIVPITSVSQNPFQHEGVKGAAKTPSSFLTCLILLLLLLISTQFPSSLCLFLPTLMQLESDDSTESVATSRGKFNMALLPLIWKAALS</sequence>
<organism evidence="2">
    <name type="scientific">Medicago truncatula</name>
    <name type="common">Barrel medic</name>
    <name type="synonym">Medicago tribuloides</name>
    <dbReference type="NCBI Taxonomy" id="3880"/>
    <lineage>
        <taxon>Eukaryota</taxon>
        <taxon>Viridiplantae</taxon>
        <taxon>Streptophyta</taxon>
        <taxon>Embryophyta</taxon>
        <taxon>Tracheophyta</taxon>
        <taxon>Spermatophyta</taxon>
        <taxon>Magnoliopsida</taxon>
        <taxon>eudicotyledons</taxon>
        <taxon>Gunneridae</taxon>
        <taxon>Pentapetalae</taxon>
        <taxon>rosids</taxon>
        <taxon>fabids</taxon>
        <taxon>Fabales</taxon>
        <taxon>Fabaceae</taxon>
        <taxon>Papilionoideae</taxon>
        <taxon>50 kb inversion clade</taxon>
        <taxon>NPAAA clade</taxon>
        <taxon>Hologalegina</taxon>
        <taxon>IRL clade</taxon>
        <taxon>Trifolieae</taxon>
        <taxon>Medicago</taxon>
    </lineage>
</organism>